<dbReference type="Proteomes" id="UP000028058">
    <property type="component" value="Unassembled WGS sequence"/>
</dbReference>
<dbReference type="InterPro" id="IPR010982">
    <property type="entry name" value="Lambda_DNA-bd_dom_sf"/>
</dbReference>
<dbReference type="RefSeq" id="WP_050364197.1">
    <property type="nucleotide sequence ID" value="NZ_JNAD02000020.1"/>
</dbReference>
<proteinExistence type="predicted"/>
<dbReference type="Gene3D" id="1.10.260.40">
    <property type="entry name" value="lambda repressor-like DNA-binding domains"/>
    <property type="match status" value="1"/>
</dbReference>
<dbReference type="Pfam" id="PF01381">
    <property type="entry name" value="HTH_3"/>
    <property type="match status" value="1"/>
</dbReference>
<dbReference type="CDD" id="cd00093">
    <property type="entry name" value="HTH_XRE"/>
    <property type="match status" value="1"/>
</dbReference>
<dbReference type="OrthoDB" id="4154553at2"/>
<dbReference type="AlphaFoldDB" id="A0A3R7HZY7"/>
<protein>
    <submittedName>
        <fullName evidence="2">XRE family transcriptional regulator</fullName>
    </submittedName>
</protein>
<dbReference type="SMART" id="SM00530">
    <property type="entry name" value="HTH_XRE"/>
    <property type="match status" value="1"/>
</dbReference>
<accession>A0A3R7HZY7</accession>
<evidence type="ECO:0000313" key="2">
    <source>
        <dbReference type="EMBL" id="RKM90976.1"/>
    </source>
</evidence>
<gene>
    <name evidence="2" type="ORF">SFRA_030600</name>
</gene>
<reference evidence="2 3" key="1">
    <citation type="journal article" date="2014" name="Genome Announc.">
        <title>Draft Genome Sequence of Streptomyces fradiae ATCC 19609, a Strain Highly Sensitive to Antibiotics.</title>
        <authorList>
            <person name="Bekker O.B."/>
            <person name="Klimina K.M."/>
            <person name="Vatlin A.A."/>
            <person name="Zakharevich N.V."/>
            <person name="Kasianov A.S."/>
            <person name="Danilenko V.N."/>
        </authorList>
    </citation>
    <scope>NUCLEOTIDE SEQUENCE [LARGE SCALE GENOMIC DNA]</scope>
    <source>
        <strain evidence="2 3">ATCC 19609</strain>
    </source>
</reference>
<dbReference type="EMBL" id="JNAD02000020">
    <property type="protein sequence ID" value="RKM90976.1"/>
    <property type="molecule type" value="Genomic_DNA"/>
</dbReference>
<name>A0A3R7HZY7_9ACTN</name>
<organism evidence="2 3">
    <name type="scientific">Streptomyces xinghaiensis</name>
    <dbReference type="NCBI Taxonomy" id="1038928"/>
    <lineage>
        <taxon>Bacteria</taxon>
        <taxon>Bacillati</taxon>
        <taxon>Actinomycetota</taxon>
        <taxon>Actinomycetes</taxon>
        <taxon>Kitasatosporales</taxon>
        <taxon>Streptomycetaceae</taxon>
        <taxon>Streptomyces</taxon>
    </lineage>
</organism>
<dbReference type="PROSITE" id="PS50943">
    <property type="entry name" value="HTH_CROC1"/>
    <property type="match status" value="1"/>
</dbReference>
<dbReference type="SUPFAM" id="SSF47413">
    <property type="entry name" value="lambda repressor-like DNA-binding domains"/>
    <property type="match status" value="1"/>
</dbReference>
<sequence length="250" mass="27023">MNAAPEPDESQADDLGVTVAAIDELLSELNLTRDAIDMEGIYHQTGIPVERIRSLLDGMEADPETPQEVFRRRLVFLRATRLKPGGKQYTHDEIADGAGISHGQVGYLLKGERSPGLAVLASLEGFFQVTPGFFTATERQALLGALKPIHEQLTHVALLKGKGITQLAMRSGVTRGESDRIGAELRTALTKALEESGSGREAREVRELTDSMLSLPPKSRRRIIPLIQGLLGLVRSDGEPATDDPPAGSK</sequence>
<evidence type="ECO:0000259" key="1">
    <source>
        <dbReference type="PROSITE" id="PS50943"/>
    </source>
</evidence>
<feature type="domain" description="HTH cro/C1-type" evidence="1">
    <location>
        <begin position="93"/>
        <end position="134"/>
    </location>
</feature>
<dbReference type="GO" id="GO:0003677">
    <property type="term" value="F:DNA binding"/>
    <property type="evidence" value="ECO:0007669"/>
    <property type="project" value="InterPro"/>
</dbReference>
<dbReference type="InterPro" id="IPR001387">
    <property type="entry name" value="Cro/C1-type_HTH"/>
</dbReference>
<keyword evidence="3" id="KW-1185">Reference proteome</keyword>
<comment type="caution">
    <text evidence="2">The sequence shown here is derived from an EMBL/GenBank/DDBJ whole genome shotgun (WGS) entry which is preliminary data.</text>
</comment>
<evidence type="ECO:0000313" key="3">
    <source>
        <dbReference type="Proteomes" id="UP000028058"/>
    </source>
</evidence>